<accession>A0A1A9B2D7</accession>
<evidence type="ECO:0000313" key="1">
    <source>
        <dbReference type="EMBL" id="SBT63082.1"/>
    </source>
</evidence>
<name>A0A1A9B2D7_9ACTN</name>
<dbReference type="AlphaFoldDB" id="A0A1A9B2D7"/>
<proteinExistence type="predicted"/>
<evidence type="ECO:0000313" key="2">
    <source>
        <dbReference type="Proteomes" id="UP000199558"/>
    </source>
</evidence>
<gene>
    <name evidence="1" type="ORF">GA0070622_0022</name>
</gene>
<reference evidence="2" key="1">
    <citation type="submission" date="2016-06" db="EMBL/GenBank/DDBJ databases">
        <authorList>
            <person name="Varghese N."/>
            <person name="Submissions Spin"/>
        </authorList>
    </citation>
    <scope>NUCLEOTIDE SEQUENCE [LARGE SCALE GENOMIC DNA]</scope>
    <source>
        <strain evidence="2">DSM 45794</strain>
    </source>
</reference>
<dbReference type="EMBL" id="FLRH01000001">
    <property type="protein sequence ID" value="SBT63082.1"/>
    <property type="molecule type" value="Genomic_DNA"/>
</dbReference>
<dbReference type="STRING" id="946078.GA0070622_0022"/>
<protein>
    <submittedName>
        <fullName evidence="1">Uncharacterized protein</fullName>
    </submittedName>
</protein>
<organism evidence="1 2">
    <name type="scientific">Micromonospora sediminicola</name>
    <dbReference type="NCBI Taxonomy" id="946078"/>
    <lineage>
        <taxon>Bacteria</taxon>
        <taxon>Bacillati</taxon>
        <taxon>Actinomycetota</taxon>
        <taxon>Actinomycetes</taxon>
        <taxon>Micromonosporales</taxon>
        <taxon>Micromonosporaceae</taxon>
        <taxon>Micromonospora</taxon>
    </lineage>
</organism>
<dbReference type="Proteomes" id="UP000199558">
    <property type="component" value="Unassembled WGS sequence"/>
</dbReference>
<sequence length="134" mass="15163">MTGDLADLLIDGEVTGWWLYQMPDGRKIGVDVDTRRPLHWTVDIPGGDLVDGLTTEQVHALLRHRLRRPGRCRHLTRLQALTGRTEALLRAALRDLTAARLVVLRRHGEPVDDIDTLSEHARFQLHLGDGQRRG</sequence>
<keyword evidence="2" id="KW-1185">Reference proteome</keyword>
<dbReference type="RefSeq" id="WP_176710395.1">
    <property type="nucleotide sequence ID" value="NZ_FLRH01000001.1"/>
</dbReference>